<evidence type="ECO:0000256" key="2">
    <source>
        <dbReference type="ARBA" id="ARBA00001958"/>
    </source>
</evidence>
<accession>A0AAU7NS98</accession>
<keyword evidence="12 16" id="KW-0630">Potassium</keyword>
<dbReference type="NCBIfam" id="TIGR00671">
    <property type="entry name" value="baf"/>
    <property type="match status" value="1"/>
</dbReference>
<sequence>MKLLLDLGNSRLKWGIERDDDVRFQGSLDYRSEDFVEQIRQTWQRFDQPGTLAVSSVGGHQPVEKLLRLAQQLWPDIVIIRASSSRHACGVTNAYRQAEKLGVDRWLNLLAMHHYYPGAACVIDCGTAITVDFLNRQGQHLGGLISPGLRLMKRSLQRGTAQLPFSEQDKVAGLAADTEAAIYNGTLYAAAGLVEHVLSRQQLSGDVIMTGGDASLIAENLSIKTIIEPDMVLKGLSVYCKKGCRL</sequence>
<feature type="binding site" evidence="16">
    <location>
        <begin position="6"/>
        <end position="13"/>
    </location>
    <ligand>
        <name>ATP</name>
        <dbReference type="ChEBI" id="CHEBI:30616"/>
    </ligand>
</feature>
<evidence type="ECO:0000256" key="16">
    <source>
        <dbReference type="HAMAP-Rule" id="MF_01274"/>
    </source>
</evidence>
<comment type="subunit">
    <text evidence="5 16">Homodimer.</text>
</comment>
<keyword evidence="11 16" id="KW-0067">ATP-binding</keyword>
<gene>
    <name evidence="16" type="primary">coaX</name>
    <name evidence="17" type="ORF">Q9L42_014315</name>
</gene>
<evidence type="ECO:0000256" key="15">
    <source>
        <dbReference type="ARBA" id="ARBA00040883"/>
    </source>
</evidence>
<dbReference type="GO" id="GO:0005524">
    <property type="term" value="F:ATP binding"/>
    <property type="evidence" value="ECO:0007669"/>
    <property type="project" value="UniProtKB-UniRule"/>
</dbReference>
<comment type="cofactor">
    <cofactor evidence="2">
        <name>K(+)</name>
        <dbReference type="ChEBI" id="CHEBI:29103"/>
    </cofactor>
</comment>
<dbReference type="EC" id="2.7.1.33" evidence="6 16"/>
<keyword evidence="16" id="KW-0479">Metal-binding</keyword>
<evidence type="ECO:0000256" key="1">
    <source>
        <dbReference type="ARBA" id="ARBA00001206"/>
    </source>
</evidence>
<proteinExistence type="inferred from homology"/>
<keyword evidence="18" id="KW-1185">Reference proteome</keyword>
<evidence type="ECO:0000256" key="5">
    <source>
        <dbReference type="ARBA" id="ARBA00011738"/>
    </source>
</evidence>
<dbReference type="CDD" id="cd24015">
    <property type="entry name" value="ASKHA_NBD_PanK-III"/>
    <property type="match status" value="1"/>
</dbReference>
<dbReference type="GO" id="GO:0046872">
    <property type="term" value="F:metal ion binding"/>
    <property type="evidence" value="ECO:0007669"/>
    <property type="project" value="UniProtKB-KW"/>
</dbReference>
<keyword evidence="7 16" id="KW-0963">Cytoplasm</keyword>
<feature type="binding site" evidence="16">
    <location>
        <position position="124"/>
    </location>
    <ligand>
        <name>K(+)</name>
        <dbReference type="ChEBI" id="CHEBI:29103"/>
    </ligand>
</feature>
<evidence type="ECO:0000313" key="17">
    <source>
        <dbReference type="EMBL" id="XBS19526.1"/>
    </source>
</evidence>
<dbReference type="PANTHER" id="PTHR34265">
    <property type="entry name" value="TYPE III PANTOTHENATE KINASE"/>
    <property type="match status" value="1"/>
</dbReference>
<dbReference type="Proteomes" id="UP001225378">
    <property type="component" value="Chromosome"/>
</dbReference>
<comment type="similarity">
    <text evidence="14 16">Belongs to the type III pantothenate kinase family.</text>
</comment>
<keyword evidence="8 16" id="KW-0808">Transferase</keyword>
<dbReference type="InterPro" id="IPR043129">
    <property type="entry name" value="ATPase_NBD"/>
</dbReference>
<dbReference type="HAMAP" id="MF_01274">
    <property type="entry name" value="Pantothen_kinase_3"/>
    <property type="match status" value="1"/>
</dbReference>
<feature type="binding site" evidence="16">
    <location>
        <position position="178"/>
    </location>
    <ligand>
        <name>substrate</name>
    </ligand>
</feature>
<evidence type="ECO:0000256" key="10">
    <source>
        <dbReference type="ARBA" id="ARBA00022777"/>
    </source>
</evidence>
<comment type="pathway">
    <text evidence="4 16">Cofactor biosynthesis; coenzyme A biosynthesis; CoA from (R)-pantothenate: step 1/5.</text>
</comment>
<comment type="subcellular location">
    <subcellularLocation>
        <location evidence="3 16">Cytoplasm</location>
    </subcellularLocation>
</comment>
<feature type="binding site" evidence="16">
    <location>
        <begin position="102"/>
        <end position="105"/>
    </location>
    <ligand>
        <name>substrate</name>
    </ligand>
</feature>
<evidence type="ECO:0000256" key="12">
    <source>
        <dbReference type="ARBA" id="ARBA00022958"/>
    </source>
</evidence>
<evidence type="ECO:0000256" key="3">
    <source>
        <dbReference type="ARBA" id="ARBA00004496"/>
    </source>
</evidence>
<dbReference type="InterPro" id="IPR004619">
    <property type="entry name" value="Type_III_PanK"/>
</dbReference>
<comment type="catalytic activity">
    <reaction evidence="1 16">
        <text>(R)-pantothenate + ATP = (R)-4'-phosphopantothenate + ADP + H(+)</text>
        <dbReference type="Rhea" id="RHEA:16373"/>
        <dbReference type="ChEBI" id="CHEBI:10986"/>
        <dbReference type="ChEBI" id="CHEBI:15378"/>
        <dbReference type="ChEBI" id="CHEBI:29032"/>
        <dbReference type="ChEBI" id="CHEBI:30616"/>
        <dbReference type="ChEBI" id="CHEBI:456216"/>
        <dbReference type="EC" id="2.7.1.33"/>
    </reaction>
</comment>
<dbReference type="GO" id="GO:0005737">
    <property type="term" value="C:cytoplasm"/>
    <property type="evidence" value="ECO:0007669"/>
    <property type="project" value="UniProtKB-SubCell"/>
</dbReference>
<dbReference type="GO" id="GO:0015937">
    <property type="term" value="P:coenzyme A biosynthetic process"/>
    <property type="evidence" value="ECO:0007669"/>
    <property type="project" value="UniProtKB-UniRule"/>
</dbReference>
<feature type="binding site" evidence="16">
    <location>
        <position position="127"/>
    </location>
    <ligand>
        <name>ATP</name>
        <dbReference type="ChEBI" id="CHEBI:30616"/>
    </ligand>
</feature>
<evidence type="ECO:0000256" key="9">
    <source>
        <dbReference type="ARBA" id="ARBA00022741"/>
    </source>
</evidence>
<dbReference type="EMBL" id="CP157743">
    <property type="protein sequence ID" value="XBS19526.1"/>
    <property type="molecule type" value="Genomic_DNA"/>
</dbReference>
<evidence type="ECO:0000313" key="18">
    <source>
        <dbReference type="Proteomes" id="UP001225378"/>
    </source>
</evidence>
<evidence type="ECO:0000256" key="4">
    <source>
        <dbReference type="ARBA" id="ARBA00005225"/>
    </source>
</evidence>
<comment type="function">
    <text evidence="16">Catalyzes the phosphorylation of pantothenate (Pan), the first step in CoA biosynthesis.</text>
</comment>
<evidence type="ECO:0000256" key="13">
    <source>
        <dbReference type="ARBA" id="ARBA00022993"/>
    </source>
</evidence>
<dbReference type="SUPFAM" id="SSF53067">
    <property type="entry name" value="Actin-like ATPase domain"/>
    <property type="match status" value="2"/>
</dbReference>
<feature type="active site" description="Proton acceptor" evidence="16">
    <location>
        <position position="104"/>
    </location>
</feature>
<name>A0AAU7NS98_9GAMM</name>
<feature type="binding site" evidence="16">
    <location>
        <position position="95"/>
    </location>
    <ligand>
        <name>substrate</name>
    </ligand>
</feature>
<keyword evidence="13 16" id="KW-0173">Coenzyme A biosynthesis</keyword>
<dbReference type="Gene3D" id="3.30.420.40">
    <property type="match status" value="2"/>
</dbReference>
<dbReference type="Pfam" id="PF03309">
    <property type="entry name" value="Pan_kinase"/>
    <property type="match status" value="1"/>
</dbReference>
<dbReference type="KEGG" id="mech:Q9L42_014315"/>
<dbReference type="PANTHER" id="PTHR34265:SF1">
    <property type="entry name" value="TYPE III PANTOTHENATE KINASE"/>
    <property type="match status" value="1"/>
</dbReference>
<comment type="cofactor">
    <cofactor evidence="16">
        <name>NH4(+)</name>
        <dbReference type="ChEBI" id="CHEBI:28938"/>
    </cofactor>
    <cofactor evidence="16">
        <name>K(+)</name>
        <dbReference type="ChEBI" id="CHEBI:29103"/>
    </cofactor>
    <text evidence="16">A monovalent cation. Ammonium or potassium.</text>
</comment>
<organism evidence="17 18">
    <name type="scientific">Methylomarinum roseum</name>
    <dbReference type="NCBI Taxonomy" id="3067653"/>
    <lineage>
        <taxon>Bacteria</taxon>
        <taxon>Pseudomonadati</taxon>
        <taxon>Pseudomonadota</taxon>
        <taxon>Gammaproteobacteria</taxon>
        <taxon>Methylococcales</taxon>
        <taxon>Methylococcaceae</taxon>
        <taxon>Methylomarinum</taxon>
    </lineage>
</organism>
<evidence type="ECO:0000256" key="7">
    <source>
        <dbReference type="ARBA" id="ARBA00022490"/>
    </source>
</evidence>
<evidence type="ECO:0000256" key="14">
    <source>
        <dbReference type="ARBA" id="ARBA00038036"/>
    </source>
</evidence>
<evidence type="ECO:0000256" key="11">
    <source>
        <dbReference type="ARBA" id="ARBA00022840"/>
    </source>
</evidence>
<protein>
    <recommendedName>
        <fullName evidence="15 16">Type III pantothenate kinase</fullName>
        <ecNumber evidence="6 16">2.7.1.33</ecNumber>
    </recommendedName>
    <alternativeName>
        <fullName evidence="16">PanK-III</fullName>
    </alternativeName>
    <alternativeName>
        <fullName evidence="16">Pantothenic acid kinase</fullName>
    </alternativeName>
</protein>
<dbReference type="GO" id="GO:0004594">
    <property type="term" value="F:pantothenate kinase activity"/>
    <property type="evidence" value="ECO:0007669"/>
    <property type="project" value="UniProtKB-UniRule"/>
</dbReference>
<keyword evidence="9 16" id="KW-0547">Nucleotide-binding</keyword>
<evidence type="ECO:0000256" key="6">
    <source>
        <dbReference type="ARBA" id="ARBA00012102"/>
    </source>
</evidence>
<reference evidence="17 18" key="1">
    <citation type="journal article" date="2024" name="Microbiology">
        <title>Methylomarinum rosea sp. nov., a novel halophilic methanotrophic bacterium from the hypersaline Lake Elton.</title>
        <authorList>
            <person name="Suleimanov R.Z."/>
            <person name="Oshkin I.Y."/>
            <person name="Danilova O.V."/>
            <person name="Suzina N.E."/>
            <person name="Dedysh S.N."/>
        </authorList>
    </citation>
    <scope>NUCLEOTIDE SEQUENCE [LARGE SCALE GENOMIC DNA]</scope>
    <source>
        <strain evidence="17 18">Ch1-1</strain>
    </source>
</reference>
<dbReference type="AlphaFoldDB" id="A0AAU7NS98"/>
<keyword evidence="10 16" id="KW-0418">Kinase</keyword>
<dbReference type="RefSeq" id="WP_305907723.1">
    <property type="nucleotide sequence ID" value="NZ_CP157743.1"/>
</dbReference>
<evidence type="ECO:0000256" key="8">
    <source>
        <dbReference type="ARBA" id="ARBA00022679"/>
    </source>
</evidence>